<dbReference type="Pfam" id="PF24346">
    <property type="entry name" value="DUF7507"/>
    <property type="match status" value="1"/>
</dbReference>
<name>A0A1F6X2T7_9BACT</name>
<reference evidence="3 4" key="1">
    <citation type="journal article" date="2016" name="Nat. Commun.">
        <title>Thousands of microbial genomes shed light on interconnected biogeochemical processes in an aquifer system.</title>
        <authorList>
            <person name="Anantharaman K."/>
            <person name="Brown C.T."/>
            <person name="Hug L.A."/>
            <person name="Sharon I."/>
            <person name="Castelle C.J."/>
            <person name="Probst A.J."/>
            <person name="Thomas B.C."/>
            <person name="Singh A."/>
            <person name="Wilkins M.J."/>
            <person name="Karaoz U."/>
            <person name="Brodie E.L."/>
            <person name="Williams K.H."/>
            <person name="Hubbard S.S."/>
            <person name="Banfield J.F."/>
        </authorList>
    </citation>
    <scope>NUCLEOTIDE SEQUENCE [LARGE SCALE GENOMIC DNA]</scope>
</reference>
<comment type="caution">
    <text evidence="3">The sequence shown here is derived from an EMBL/GenBank/DDBJ whole genome shotgun (WGS) entry which is preliminary data.</text>
</comment>
<evidence type="ECO:0000256" key="1">
    <source>
        <dbReference type="SAM" id="MobiDB-lite"/>
    </source>
</evidence>
<accession>A0A1F6X2T7</accession>
<dbReference type="STRING" id="1801776.A2914_02375"/>
<feature type="region of interest" description="Disordered" evidence="1">
    <location>
        <begin position="412"/>
        <end position="433"/>
    </location>
</feature>
<dbReference type="EMBL" id="MFVA01000016">
    <property type="protein sequence ID" value="OGI88450.1"/>
    <property type="molecule type" value="Genomic_DNA"/>
</dbReference>
<sequence>MIAIKNKFLSFVLAGATIVALALFGFAMSAKNAGAHIDPVGCTDTGGGVSIAAFRTDGTTNIGINPVYDGEMIKYQATLSALGLPNCAFQSGTWTLTTPDGTVHPLGAVPQIGGGGVPSVTSAMIDYQVDHADEAVEIITATTNYSGGISHANSGDTTPGPVLGTSKLLTVIHPSTDLTKEVDQDSVVSGTEVTYTYTETNDGDVDLINVSVDDDTCSPVTYVSGDDGNDGIMSPDETWVFECSMVINEDTINTAVGHGEDPNGNDVTWTAGCQAQDPEENVICDEDETARAIVEVVQALVVEKTVETSYDRDWDWTIEKSADQTNLLLSEDETFTVNYEVEVSATSEDINHEVSGTITITNPEGNADATIESVSDALDVSLAASVNCGVEFPYVLVGGGQLVCSYEQLDASPDDTENEATVTTSGDVPGGSDTEVVSYGDPVNITDECVTVNDDNANGPQGVEICEDDEDKVIEYAVDFGPEGGEGVDVATVCGEVNHPNMADFITNDNQEEGSDTWEVLITVDCFEGCTLTQGYWKTHNESFWGGAPTDLTWDLILPDAEETILWDDTDDAKDLTWFDAFWTAPQGGNVWYQLAHQWMAASLNVLADADPEDVTPELADAEAWLLAHSPYDKLKGKDNADAKAWASLFGSYNEGLIGPGHCDEQNPPL</sequence>
<protein>
    <recommendedName>
        <fullName evidence="2">DUF7507 domain-containing protein</fullName>
    </recommendedName>
</protein>
<evidence type="ECO:0000259" key="2">
    <source>
        <dbReference type="Pfam" id="PF24346"/>
    </source>
</evidence>
<organism evidence="3 4">
    <name type="scientific">Candidatus Nomurabacteria bacterium RIFCSPLOWO2_01_FULL_41_21</name>
    <dbReference type="NCBI Taxonomy" id="1801776"/>
    <lineage>
        <taxon>Bacteria</taxon>
        <taxon>Candidatus Nomuraibacteriota</taxon>
    </lineage>
</organism>
<gene>
    <name evidence="3" type="ORF">A2914_02375</name>
</gene>
<evidence type="ECO:0000313" key="3">
    <source>
        <dbReference type="EMBL" id="OGI88450.1"/>
    </source>
</evidence>
<dbReference type="Proteomes" id="UP000176423">
    <property type="component" value="Unassembled WGS sequence"/>
</dbReference>
<dbReference type="InterPro" id="IPR055354">
    <property type="entry name" value="DUF7507"/>
</dbReference>
<feature type="domain" description="DUF7507" evidence="2">
    <location>
        <begin position="174"/>
        <end position="268"/>
    </location>
</feature>
<dbReference type="AlphaFoldDB" id="A0A1F6X2T7"/>
<proteinExistence type="predicted"/>
<evidence type="ECO:0000313" key="4">
    <source>
        <dbReference type="Proteomes" id="UP000176423"/>
    </source>
</evidence>